<dbReference type="Proteomes" id="UP000466966">
    <property type="component" value="Unassembled WGS sequence"/>
</dbReference>
<dbReference type="AlphaFoldDB" id="A0A844YU57"/>
<comment type="caution">
    <text evidence="2">The sequence shown here is derived from an EMBL/GenBank/DDBJ whole genome shotgun (WGS) entry which is preliminary data.</text>
</comment>
<dbReference type="InterPro" id="IPR020941">
    <property type="entry name" value="SUFU-like_domain"/>
</dbReference>
<dbReference type="OrthoDB" id="8479146at2"/>
<dbReference type="EMBL" id="WTYV01000001">
    <property type="protein sequence ID" value="MXO70401.1"/>
    <property type="molecule type" value="Genomic_DNA"/>
</dbReference>
<keyword evidence="3" id="KW-1185">Reference proteome</keyword>
<dbReference type="Pfam" id="PF05076">
    <property type="entry name" value="SUFU"/>
    <property type="match status" value="1"/>
</dbReference>
<proteinExistence type="predicted"/>
<evidence type="ECO:0000313" key="3">
    <source>
        <dbReference type="Proteomes" id="UP000466966"/>
    </source>
</evidence>
<dbReference type="RefSeq" id="WP_160770323.1">
    <property type="nucleotide sequence ID" value="NZ_WTYV01000001.1"/>
</dbReference>
<evidence type="ECO:0000313" key="2">
    <source>
        <dbReference type="EMBL" id="MXO70401.1"/>
    </source>
</evidence>
<feature type="domain" description="Suppressor of fused-like" evidence="1">
    <location>
        <begin position="45"/>
        <end position="190"/>
    </location>
</feature>
<organism evidence="2 3">
    <name type="scientific">Alteraurantiacibacter buctensis</name>
    <dbReference type="NCBI Taxonomy" id="1503981"/>
    <lineage>
        <taxon>Bacteria</taxon>
        <taxon>Pseudomonadati</taxon>
        <taxon>Pseudomonadota</taxon>
        <taxon>Alphaproteobacteria</taxon>
        <taxon>Sphingomonadales</taxon>
        <taxon>Erythrobacteraceae</taxon>
        <taxon>Alteraurantiacibacter</taxon>
    </lineage>
</organism>
<reference evidence="2 3" key="1">
    <citation type="submission" date="2019-12" db="EMBL/GenBank/DDBJ databases">
        <title>Genomic-based taxomic classification of the family Erythrobacteraceae.</title>
        <authorList>
            <person name="Xu L."/>
        </authorList>
    </citation>
    <scope>NUCLEOTIDE SEQUENCE [LARGE SCALE GENOMIC DNA]</scope>
    <source>
        <strain evidence="2 3">M0322</strain>
    </source>
</reference>
<name>A0A844YU57_9SPHN</name>
<accession>A0A844YU57</accession>
<gene>
    <name evidence="2" type="ORF">GRI99_01990</name>
</gene>
<sequence>MSGRPPGDKERAIGRYIRSKFGSDTSVHRYADDSGDVDLFLVSGRDCPVAGVTSFGTVGLALYPFDFHGSSLSVELLGACSTITEGFDRVISSCAIECMKNGTSLPIESIVPDVISQYGLSDTMRHIVLTSPFLWEGFETALSLDALTVHWLMAVPISDSEMRYCKTSGFENLEAEFLKHQIDVFDLSRPSVI</sequence>
<evidence type="ECO:0000259" key="1">
    <source>
        <dbReference type="Pfam" id="PF05076"/>
    </source>
</evidence>
<protein>
    <recommendedName>
        <fullName evidence="1">Suppressor of fused-like domain-containing protein</fullName>
    </recommendedName>
</protein>